<dbReference type="EMBL" id="AF059727">
    <property type="protein sequence ID" value="AAC18132.1"/>
    <property type="molecule type" value="Genomic_RNA"/>
</dbReference>
<reference evidence="3" key="2">
    <citation type="journal article" date="2011" name="J. Virol.">
        <title>Virion structure of baboon reovirus, a fusogenic orthoreovirus that lacks an adhesion fiber.</title>
        <authorList>
            <person name="Yan X."/>
            <person name="Parent K.N."/>
            <person name="Goodman R.P."/>
            <person name="Tang J."/>
            <person name="Shou J."/>
            <person name="Nibert M.L."/>
            <person name="Duncan R."/>
            <person name="Baker T.S."/>
        </authorList>
    </citation>
    <scope>NUCLEOTIDE SEQUENCE [LARGE SCALE GENOMIC DNA]</scope>
</reference>
<keyword evidence="3" id="KW-1185">Reference proteome</keyword>
<dbReference type="GO" id="GO:0003727">
    <property type="term" value="F:single-stranded RNA binding"/>
    <property type="evidence" value="ECO:0007669"/>
    <property type="project" value="InterPro"/>
</dbReference>
<dbReference type="GeneID" id="11039972"/>
<name>O72469_9REOV</name>
<dbReference type="InterPro" id="IPR002507">
    <property type="entry name" value="Reovirus_polyG_pol"/>
</dbReference>
<dbReference type="GO" id="GO:0003968">
    <property type="term" value="F:RNA-directed RNA polymerase activity"/>
    <property type="evidence" value="ECO:0007669"/>
    <property type="project" value="InterPro"/>
</dbReference>
<dbReference type="KEGG" id="vg:11039972"/>
<protein>
    <submittedName>
        <fullName evidence="2">Nonstructural protein sigma NS</fullName>
    </submittedName>
</protein>
<evidence type="ECO:0000313" key="3">
    <source>
        <dbReference type="Proteomes" id="UP000118514"/>
    </source>
</evidence>
<organism evidence="2 3">
    <name type="scientific">Baboon orthoreovirus</name>
    <dbReference type="NCBI Taxonomy" id="75888"/>
    <lineage>
        <taxon>Viruses</taxon>
        <taxon>Riboviria</taxon>
        <taxon>Orthornavirae</taxon>
        <taxon>Duplornaviricota</taxon>
        <taxon>Resentoviricetes</taxon>
        <taxon>Reovirales</taxon>
        <taxon>Spinareoviridae</taxon>
        <taxon>Orthoreovirus</taxon>
        <taxon>Orthoreovirus papionis</taxon>
    </lineage>
</organism>
<sequence length="353" mass="39102">MSAGLRLNVSRAVAGRKDQTFLSRLHLLKVVKNEKNELFFPNAKSVAKQLNPLFCVARDRILKKSPKVNFAEKLNKTVTDYIHQVIYDEGQFPTSRVSADILKTLLSDCYGEGFEHVANTIIPSDSYIPGALAKAFTMSLAGMAPEGDNKYIDTPVYHGAAELIVFQRGLPYTIAPVKGGTTIDRPINGVEYTLGQLANLDTIDISYGVDVRGDNVTQDSINASSRSINELPEDRLIEKLVLKVIVVLNALQLKRELDIAHEHVKDDIVGFGLQLLKQYSFLAGIDRDLCNLMISIADNKEASFNDVSRYWSEIRSGSRDLDTIGMVAKFTNGALKICQGEDVKLTIRPTRIV</sequence>
<keyword evidence="1" id="KW-0694">RNA-binding</keyword>
<reference evidence="2 3" key="1">
    <citation type="journal article" date="1999" name="Virology">
        <title>Extensive sequence divergence and phylogenetic relationships between the fusogenic and nonfusogenic orthoreoviruses: a species proposal.</title>
        <authorList>
            <person name="Duncan R."/>
        </authorList>
    </citation>
    <scope>NUCLEOTIDE SEQUENCE [LARGE SCALE GENOMIC DNA]</scope>
</reference>
<proteinExistence type="predicted"/>
<dbReference type="OrthoDB" id="9913at10239"/>
<dbReference type="Pfam" id="PF01518">
    <property type="entry name" value="PolyG_pol"/>
    <property type="match status" value="1"/>
</dbReference>
<accession>O72469</accession>
<evidence type="ECO:0000313" key="2">
    <source>
        <dbReference type="EMBL" id="AAC18132.1"/>
    </source>
</evidence>
<dbReference type="Proteomes" id="UP000118514">
    <property type="component" value="Genome"/>
</dbReference>
<dbReference type="RefSeq" id="YP_004769557.1">
    <property type="nucleotide sequence ID" value="NC_015886.1"/>
</dbReference>
<evidence type="ECO:0000256" key="1">
    <source>
        <dbReference type="ARBA" id="ARBA00022884"/>
    </source>
</evidence>